<gene>
    <name evidence="4" type="primary">LOC127752014</name>
</gene>
<dbReference type="Proteomes" id="UP000504606">
    <property type="component" value="Unplaced"/>
</dbReference>
<feature type="compositionally biased region" description="Low complexity" evidence="1">
    <location>
        <begin position="194"/>
        <end position="216"/>
    </location>
</feature>
<feature type="transmembrane region" description="Helical" evidence="2">
    <location>
        <begin position="222"/>
        <end position="245"/>
    </location>
</feature>
<dbReference type="AlphaFoldDB" id="A0A9C6XAT9"/>
<protein>
    <submittedName>
        <fullName evidence="4">Uncharacterized protein LOC127752014</fullName>
    </submittedName>
</protein>
<keyword evidence="2" id="KW-0812">Transmembrane</keyword>
<organism evidence="3 4">
    <name type="scientific">Frankliniella occidentalis</name>
    <name type="common">Western flower thrips</name>
    <name type="synonym">Euthrips occidentalis</name>
    <dbReference type="NCBI Taxonomy" id="133901"/>
    <lineage>
        <taxon>Eukaryota</taxon>
        <taxon>Metazoa</taxon>
        <taxon>Ecdysozoa</taxon>
        <taxon>Arthropoda</taxon>
        <taxon>Hexapoda</taxon>
        <taxon>Insecta</taxon>
        <taxon>Pterygota</taxon>
        <taxon>Neoptera</taxon>
        <taxon>Paraneoptera</taxon>
        <taxon>Thysanoptera</taxon>
        <taxon>Terebrantia</taxon>
        <taxon>Thripoidea</taxon>
        <taxon>Thripidae</taxon>
        <taxon>Frankliniella</taxon>
    </lineage>
</organism>
<keyword evidence="3" id="KW-1185">Reference proteome</keyword>
<evidence type="ECO:0000313" key="3">
    <source>
        <dbReference type="Proteomes" id="UP000504606"/>
    </source>
</evidence>
<name>A0A9C6XAT9_FRAOC</name>
<sequence>MPYLPPDPNPPTAPPQSRVTTVPPPPAATPFVCTCNGQTVRPDVFPLCFPGSSDPRCPPSAAGAVLAVPCFPGSADPRCPPVPSGEASYLPPPNCFPGSTDTRCNGFTEGNNGQPVGQGSAPVPHYHVFVPADQLHRVKREAAAEPPPARTARHAVPDKQPEQEVISLRLGVRGLRVGQQRPQPAHERARRAAEPAATPARSAEPAAPATAPAQNASPDGVVGAPFLVVAAALVLATLSVGALVWRSRARRQPSLLVL</sequence>
<proteinExistence type="predicted"/>
<feature type="region of interest" description="Disordered" evidence="1">
    <location>
        <begin position="1"/>
        <end position="23"/>
    </location>
</feature>
<accession>A0A9C6XAT9</accession>
<keyword evidence="2" id="KW-0472">Membrane</keyword>
<dbReference type="KEGG" id="foc:127752014"/>
<evidence type="ECO:0000256" key="1">
    <source>
        <dbReference type="SAM" id="MobiDB-lite"/>
    </source>
</evidence>
<keyword evidence="2" id="KW-1133">Transmembrane helix</keyword>
<feature type="compositionally biased region" description="Basic and acidic residues" evidence="1">
    <location>
        <begin position="184"/>
        <end position="193"/>
    </location>
</feature>
<evidence type="ECO:0000313" key="4">
    <source>
        <dbReference type="RefSeq" id="XP_052132409.1"/>
    </source>
</evidence>
<dbReference type="GeneID" id="127752014"/>
<evidence type="ECO:0000256" key="2">
    <source>
        <dbReference type="SAM" id="Phobius"/>
    </source>
</evidence>
<reference evidence="4" key="1">
    <citation type="submission" date="2025-08" db="UniProtKB">
        <authorList>
            <consortium name="RefSeq"/>
        </authorList>
    </citation>
    <scope>IDENTIFICATION</scope>
    <source>
        <tissue evidence="4">Whole organism</tissue>
    </source>
</reference>
<feature type="region of interest" description="Disordered" evidence="1">
    <location>
        <begin position="141"/>
        <end position="216"/>
    </location>
</feature>
<feature type="compositionally biased region" description="Pro residues" evidence="1">
    <location>
        <begin position="1"/>
        <end position="14"/>
    </location>
</feature>
<dbReference type="OrthoDB" id="6432511at2759"/>
<dbReference type="RefSeq" id="XP_052132409.1">
    <property type="nucleotide sequence ID" value="XM_052276449.1"/>
</dbReference>